<gene>
    <name evidence="1" type="ORF">REBECCA_285</name>
</gene>
<sequence>MLTGFYFEVVVMLELLMYAGKKTVKMSYADFVNWLNTNTAKYSAVTAVSSSGTPSSTTFTNGYARISMTADGGNMWGSPYLNYYTHDSTWARIARHACPAQTMFDYMLANKQFCLMKLGPYVSRGSYPGVNRNGFTSNSYGSFNGRTLLDFIYYDNTQGVVMRWTPLNGGTPVPFNGVLI</sequence>
<evidence type="ECO:0000313" key="2">
    <source>
        <dbReference type="Proteomes" id="UP000294542"/>
    </source>
</evidence>
<name>A0A482IKR4_9CAUD</name>
<evidence type="ECO:0000313" key="1">
    <source>
        <dbReference type="EMBL" id="QBP07390.1"/>
    </source>
</evidence>
<reference evidence="1 2" key="1">
    <citation type="submission" date="2019-02" db="EMBL/GenBank/DDBJ databases">
        <authorList>
            <person name="Eardley R."/>
            <person name="Sharma R."/>
            <person name="Beatty N."/>
            <person name="Choi M.C."/>
            <person name="Duncan S."/>
            <person name="Fajardo C.P."/>
            <person name="Ferguson H.P."/>
            <person name="Kruger J.L."/>
            <person name="Webb C.J."/>
            <person name="Grose J.H."/>
        </authorList>
    </citation>
    <scope>NUCLEOTIDE SEQUENCE [LARGE SCALE GENOMIC DNA]</scope>
</reference>
<dbReference type="Proteomes" id="UP000294542">
    <property type="component" value="Segment"/>
</dbReference>
<proteinExistence type="predicted"/>
<organism evidence="1 2">
    <name type="scientific">Erwinia phage Rebecca</name>
    <dbReference type="NCBI Taxonomy" id="2530026"/>
    <lineage>
        <taxon>Viruses</taxon>
        <taxon>Duplodnaviria</taxon>
        <taxon>Heunggongvirae</taxon>
        <taxon>Uroviricota</taxon>
        <taxon>Caudoviricetes</taxon>
        <taxon>Chimalliviridae</taxon>
        <taxon>Agricanvirus</taxon>
        <taxon>Agricanvirus ray</taxon>
    </lineage>
</organism>
<dbReference type="EMBL" id="MK514281">
    <property type="protein sequence ID" value="QBP07390.1"/>
    <property type="molecule type" value="Genomic_DNA"/>
</dbReference>
<accession>A0A482IKR4</accession>
<protein>
    <submittedName>
        <fullName evidence="1">Uncharacterized protein</fullName>
    </submittedName>
</protein>